<reference evidence="2 3" key="1">
    <citation type="submission" date="2023-01" db="EMBL/GenBank/DDBJ databases">
        <title>Novel diversity within Roseofilum (Cyanobacteria; Desertifilaceae) from marine benthic mats with descriptions of four novel species.</title>
        <authorList>
            <person name="Wang Y."/>
            <person name="Berthold D.E."/>
            <person name="Hu J."/>
            <person name="Lefler F.W."/>
            <person name="Laughinghouse H.D. IV."/>
        </authorList>
    </citation>
    <scope>NUCLEOTIDE SEQUENCE [LARGE SCALE GENOMIC DNA]</scope>
    <source>
        <strain evidence="2 3">BLCC-M143</strain>
    </source>
</reference>
<organism evidence="2 3">
    <name type="scientific">Roseofilum casamattae BLCC-M143</name>
    <dbReference type="NCBI Taxonomy" id="3022442"/>
    <lineage>
        <taxon>Bacteria</taxon>
        <taxon>Bacillati</taxon>
        <taxon>Cyanobacteriota</taxon>
        <taxon>Cyanophyceae</taxon>
        <taxon>Desertifilales</taxon>
        <taxon>Desertifilaceae</taxon>
        <taxon>Roseofilum</taxon>
        <taxon>Roseofilum casamattae</taxon>
    </lineage>
</organism>
<evidence type="ECO:0000313" key="3">
    <source>
        <dbReference type="Proteomes" id="UP001232992"/>
    </source>
</evidence>
<gene>
    <name evidence="2" type="ORF">PMH09_02480</name>
</gene>
<protein>
    <submittedName>
        <fullName evidence="2">Transposase</fullName>
    </submittedName>
</protein>
<proteinExistence type="predicted"/>
<dbReference type="Pfam" id="PF13358">
    <property type="entry name" value="DDE_3"/>
    <property type="match status" value="1"/>
</dbReference>
<feature type="domain" description="Tc1-like transposase DDE" evidence="1">
    <location>
        <begin position="7"/>
        <end position="103"/>
    </location>
</feature>
<evidence type="ECO:0000313" key="2">
    <source>
        <dbReference type="EMBL" id="MDJ1182051.1"/>
    </source>
</evidence>
<name>A0ABT7BS94_9CYAN</name>
<keyword evidence="3" id="KW-1185">Reference proteome</keyword>
<accession>A0ABT7BS94</accession>
<evidence type="ECO:0000259" key="1">
    <source>
        <dbReference type="Pfam" id="PF13358"/>
    </source>
</evidence>
<dbReference type="EMBL" id="JAQOSQ010000001">
    <property type="protein sequence ID" value="MDJ1182051.1"/>
    <property type="molecule type" value="Genomic_DNA"/>
</dbReference>
<dbReference type="Proteomes" id="UP001232992">
    <property type="component" value="Unassembled WGS sequence"/>
</dbReference>
<comment type="caution">
    <text evidence="2">The sequence shown here is derived from an EMBL/GenBank/DDBJ whole genome shotgun (WGS) entry which is preliminary data.</text>
</comment>
<dbReference type="InterPro" id="IPR038717">
    <property type="entry name" value="Tc1-like_DDE_dom"/>
</dbReference>
<sequence>RGWRRVSNRQQRTKKDWAEEIEQLLEVDYPDARKIKLVSDNLNTHNISSLYAKFPAQKARRLARRLEMYHTPRNGSWLNMAETELSVLSKQCLDRRIATAEMLKVELAHWQEERNRERVKIQWQFTTEDARIKLNHLYPRF</sequence>
<dbReference type="RefSeq" id="WP_283756700.1">
    <property type="nucleotide sequence ID" value="NZ_JAQOSQ010000001.1"/>
</dbReference>
<feature type="non-terminal residue" evidence="2">
    <location>
        <position position="1"/>
    </location>
</feature>